<keyword evidence="8" id="KW-0255">Endonuclease</keyword>
<feature type="binding site" evidence="8">
    <location>
        <begin position="335"/>
        <end position="342"/>
    </location>
    <ligand>
        <name>ATP</name>
        <dbReference type="ChEBI" id="CHEBI:30616"/>
    </ligand>
</feature>
<keyword evidence="2 8" id="KW-0699">rRNA-binding</keyword>
<dbReference type="GO" id="GO:0140664">
    <property type="term" value="F:ATP-dependent DNA damage sensor activity"/>
    <property type="evidence" value="ECO:0007669"/>
    <property type="project" value="InterPro"/>
</dbReference>
<dbReference type="Proteomes" id="UP000199568">
    <property type="component" value="Unassembled WGS sequence"/>
</dbReference>
<dbReference type="SUPFAM" id="SSF48334">
    <property type="entry name" value="DNA repair protein MutS, domain III"/>
    <property type="match status" value="1"/>
</dbReference>
<dbReference type="Pfam" id="PF00488">
    <property type="entry name" value="MutS_V"/>
    <property type="match status" value="1"/>
</dbReference>
<dbReference type="SMART" id="SM00533">
    <property type="entry name" value="MUTSd"/>
    <property type="match status" value="1"/>
</dbReference>
<dbReference type="GO" id="GO:0005524">
    <property type="term" value="F:ATP binding"/>
    <property type="evidence" value="ECO:0007669"/>
    <property type="project" value="UniProtKB-UniRule"/>
</dbReference>
<feature type="domain" description="Smr" evidence="10">
    <location>
        <begin position="716"/>
        <end position="791"/>
    </location>
</feature>
<comment type="subunit">
    <text evidence="8">Homodimer. Binds to stalled ribosomes, contacting rRNA.</text>
</comment>
<dbReference type="PANTHER" id="PTHR48466">
    <property type="entry name" value="OS10G0509000 PROTEIN-RELATED"/>
    <property type="match status" value="1"/>
</dbReference>
<dbReference type="EMBL" id="FOHU01000012">
    <property type="protein sequence ID" value="SET50447.1"/>
    <property type="molecule type" value="Genomic_DNA"/>
</dbReference>
<dbReference type="InterPro" id="IPR036187">
    <property type="entry name" value="DNA_mismatch_repair_MutS_sf"/>
</dbReference>
<evidence type="ECO:0000259" key="10">
    <source>
        <dbReference type="PROSITE" id="PS50828"/>
    </source>
</evidence>
<dbReference type="GO" id="GO:0004519">
    <property type="term" value="F:endonuclease activity"/>
    <property type="evidence" value="ECO:0007669"/>
    <property type="project" value="UniProtKB-UniRule"/>
</dbReference>
<dbReference type="InterPro" id="IPR005747">
    <property type="entry name" value="MutS2"/>
</dbReference>
<gene>
    <name evidence="8" type="primary">mutS2</name>
    <name evidence="8" type="synonym">rqcU</name>
    <name evidence="11" type="ORF">SAMN05660297_02616</name>
</gene>
<organism evidence="11 12">
    <name type="scientific">Natronincola peptidivorans</name>
    <dbReference type="NCBI Taxonomy" id="426128"/>
    <lineage>
        <taxon>Bacteria</taxon>
        <taxon>Bacillati</taxon>
        <taxon>Bacillota</taxon>
        <taxon>Clostridia</taxon>
        <taxon>Peptostreptococcales</taxon>
        <taxon>Natronincolaceae</taxon>
        <taxon>Natronincola</taxon>
    </lineage>
</organism>
<dbReference type="RefSeq" id="WP_090444839.1">
    <property type="nucleotide sequence ID" value="NZ_FOHU01000012.1"/>
</dbReference>
<dbReference type="GO" id="GO:0072344">
    <property type="term" value="P:rescue of stalled ribosome"/>
    <property type="evidence" value="ECO:0007669"/>
    <property type="project" value="UniProtKB-UniRule"/>
</dbReference>
<dbReference type="InterPro" id="IPR002625">
    <property type="entry name" value="Smr_dom"/>
</dbReference>
<evidence type="ECO:0000313" key="11">
    <source>
        <dbReference type="EMBL" id="SET50447.1"/>
    </source>
</evidence>
<dbReference type="GO" id="GO:0045910">
    <property type="term" value="P:negative regulation of DNA recombination"/>
    <property type="evidence" value="ECO:0007669"/>
    <property type="project" value="InterPro"/>
</dbReference>
<keyword evidence="7 8" id="KW-0238">DNA-binding</keyword>
<dbReference type="PIRSF" id="PIRSF005814">
    <property type="entry name" value="MutS_YshD"/>
    <property type="match status" value="1"/>
</dbReference>
<dbReference type="EC" id="3.6.4.-" evidence="8"/>
<dbReference type="HAMAP" id="MF_00092">
    <property type="entry name" value="MutS2"/>
    <property type="match status" value="1"/>
</dbReference>
<evidence type="ECO:0000256" key="3">
    <source>
        <dbReference type="ARBA" id="ARBA00022741"/>
    </source>
</evidence>
<dbReference type="CDD" id="cd03280">
    <property type="entry name" value="ABC_MutS2"/>
    <property type="match status" value="1"/>
</dbReference>
<dbReference type="GO" id="GO:0006298">
    <property type="term" value="P:mismatch repair"/>
    <property type="evidence" value="ECO:0007669"/>
    <property type="project" value="InterPro"/>
</dbReference>
<evidence type="ECO:0000256" key="1">
    <source>
        <dbReference type="ARBA" id="ARBA00022722"/>
    </source>
</evidence>
<dbReference type="OrthoDB" id="9808166at2"/>
<accession>A0A1I0EY92</accession>
<dbReference type="Pfam" id="PF01713">
    <property type="entry name" value="Smr"/>
    <property type="match status" value="1"/>
</dbReference>
<keyword evidence="1 8" id="KW-0540">Nuclease</keyword>
<comment type="similarity">
    <text evidence="8">Belongs to the DNA mismatch repair MutS family. MutS2 subfamily.</text>
</comment>
<dbReference type="InterPro" id="IPR000432">
    <property type="entry name" value="DNA_mismatch_repair_MutS_C"/>
</dbReference>
<evidence type="ECO:0000256" key="8">
    <source>
        <dbReference type="HAMAP-Rule" id="MF_00092"/>
    </source>
</evidence>
<dbReference type="SMART" id="SM00463">
    <property type="entry name" value="SMR"/>
    <property type="match status" value="1"/>
</dbReference>
<keyword evidence="3 8" id="KW-0547">Nucleotide-binding</keyword>
<protein>
    <recommendedName>
        <fullName evidence="8">Endonuclease MutS2</fullName>
        <ecNumber evidence="8">3.1.-.-</ecNumber>
    </recommendedName>
    <alternativeName>
        <fullName evidence="8">Ribosome-associated protein quality control-upstream factor</fullName>
        <shortName evidence="8">RQC-upstream factor</shortName>
        <shortName evidence="8">RqcU</shortName>
        <ecNumber evidence="8">3.6.4.-</ecNumber>
    </alternativeName>
</protein>
<evidence type="ECO:0000256" key="5">
    <source>
        <dbReference type="ARBA" id="ARBA00022840"/>
    </source>
</evidence>
<dbReference type="STRING" id="426128.SAMN05660297_02616"/>
<dbReference type="SUPFAM" id="SSF52540">
    <property type="entry name" value="P-loop containing nucleoside triphosphate hydrolases"/>
    <property type="match status" value="1"/>
</dbReference>
<dbReference type="GO" id="GO:0016887">
    <property type="term" value="F:ATP hydrolysis activity"/>
    <property type="evidence" value="ECO:0007669"/>
    <property type="project" value="InterPro"/>
</dbReference>
<evidence type="ECO:0000256" key="2">
    <source>
        <dbReference type="ARBA" id="ARBA00022730"/>
    </source>
</evidence>
<dbReference type="SUPFAM" id="SSF160443">
    <property type="entry name" value="SMR domain-like"/>
    <property type="match status" value="1"/>
</dbReference>
<evidence type="ECO:0000256" key="7">
    <source>
        <dbReference type="ARBA" id="ARBA00023125"/>
    </source>
</evidence>
<dbReference type="InterPro" id="IPR007696">
    <property type="entry name" value="DNA_mismatch_repair_MutS_core"/>
</dbReference>
<dbReference type="InterPro" id="IPR027417">
    <property type="entry name" value="P-loop_NTPase"/>
</dbReference>
<keyword evidence="5 8" id="KW-0067">ATP-binding</keyword>
<dbReference type="PANTHER" id="PTHR48466:SF2">
    <property type="entry name" value="OS10G0509000 PROTEIN"/>
    <property type="match status" value="1"/>
</dbReference>
<dbReference type="GO" id="GO:0030983">
    <property type="term" value="F:mismatched DNA binding"/>
    <property type="evidence" value="ECO:0007669"/>
    <property type="project" value="InterPro"/>
</dbReference>
<dbReference type="SMART" id="SM00534">
    <property type="entry name" value="MUTSac"/>
    <property type="match status" value="1"/>
</dbReference>
<evidence type="ECO:0000256" key="4">
    <source>
        <dbReference type="ARBA" id="ARBA00022801"/>
    </source>
</evidence>
<dbReference type="InterPro" id="IPR046893">
    <property type="entry name" value="MSSS"/>
</dbReference>
<dbReference type="Pfam" id="PF20297">
    <property type="entry name" value="MSSS"/>
    <property type="match status" value="1"/>
</dbReference>
<comment type="function">
    <text evidence="8">Acts as a ribosome collision sensor, splitting the ribosome into its 2 subunits. Detects stalled/collided 70S ribosomes which it binds and splits by an ATP-hydrolysis driven conformational change. Acts upstream of the ribosome quality control system (RQC), a ribosome-associated complex that mediates the extraction of incompletely synthesized nascent chains from stalled ribosomes and their subsequent degradation. Probably generates substrates for RQC.</text>
</comment>
<dbReference type="InterPro" id="IPR036063">
    <property type="entry name" value="Smr_dom_sf"/>
</dbReference>
<name>A0A1I0EY92_9FIRM</name>
<dbReference type="PROSITE" id="PS00486">
    <property type="entry name" value="DNA_MISMATCH_REPAIR_2"/>
    <property type="match status" value="1"/>
</dbReference>
<feature type="coiled-coil region" evidence="9">
    <location>
        <begin position="516"/>
        <end position="623"/>
    </location>
</feature>
<dbReference type="AlphaFoldDB" id="A0A1I0EY92"/>
<keyword evidence="9" id="KW-0175">Coiled coil</keyword>
<keyword evidence="4 8" id="KW-0378">Hydrolase</keyword>
<dbReference type="GO" id="GO:0043023">
    <property type="term" value="F:ribosomal large subunit binding"/>
    <property type="evidence" value="ECO:0007669"/>
    <property type="project" value="UniProtKB-UniRule"/>
</dbReference>
<sequence>MNEKSIRVLEYKKIIDLLGEKCVSSLGKNISYGLQPINNLDKIKILQMETSEAQSILIRKGNPPLTGIHDILSLVRRTEIGSYLDPGQLLHLKATLAVARRLKQFMKEEDKEQEQQSIVGGLIKSLKTVKEIEDKIDLCIVSETEISDNASSELKGIRRSISSKNDAIRNKLNSIISSTTYQKYLQDTIVTIRQDRFVVPIKQEHKGQFPGLVHDQSSSGATLFIEPMAVVELNNGLKELKLKEKKEIERILMEISSMIAERGEDIKSNQSILQELDFIFAKGKLSLAMKAIEPSLNKDGLIRIKNGRHPLLKEDEVVPTNIWIGEDFRLLVITGPNTGGKTVTLKTVGLLSMMAQSGLHVPADYGTKLAVYDNIFADIGDEQSIEQSLSTFSSHMTNIVNVLEGITPNTLVLLDELGAGTDPTEGAALAMAILNHLNNLKVSTIATTHYSELKQYALMKDNVENASVEFDVETLRPTYKLLIGIPGKSNAFEISKKLGLSHTLIEEAKTLLTTENIEFEDLLQNIEKNRTEAEKDRLNANKIRIEAENLLKNYLEKKEKLEHQREKHIKEAKQEAFKIIKEAKQEAEEIIDNLRKMKLEEEEKAINKKINEAKRQIDDKMHNLAEGFQENILTKTSKNPPLNLKPGETVKVLSLNQAGHVLAPVNENNEVYIQVGIMKMNIPVSNLERVDKKGENRQKGIAKIAKKKATNIKNQLDIRGKNLEESFMEVDKYLDDAYLAGLVEITIIHGVGTGVLKSGIKQMLRKHKHVKDHRDGKYGEGGAGVTIVELK</sequence>
<dbReference type="Gene3D" id="3.30.1370.110">
    <property type="match status" value="1"/>
</dbReference>
<evidence type="ECO:0000256" key="9">
    <source>
        <dbReference type="SAM" id="Coils"/>
    </source>
</evidence>
<keyword evidence="6 8" id="KW-0694">RNA-binding</keyword>
<dbReference type="FunFam" id="3.40.50.300:FF:000830">
    <property type="entry name" value="Endonuclease MutS2"/>
    <property type="match status" value="1"/>
</dbReference>
<keyword evidence="12" id="KW-1185">Reference proteome</keyword>
<dbReference type="InterPro" id="IPR045076">
    <property type="entry name" value="MutS"/>
</dbReference>
<evidence type="ECO:0000313" key="12">
    <source>
        <dbReference type="Proteomes" id="UP000199568"/>
    </source>
</evidence>
<dbReference type="CDD" id="cd06503">
    <property type="entry name" value="ATP-synt_Fo_b"/>
    <property type="match status" value="1"/>
</dbReference>
<proteinExistence type="inferred from homology"/>
<comment type="function">
    <text evidence="8">Endonuclease that is involved in the suppression of homologous recombination and thus may have a key role in the control of bacterial genetic diversity.</text>
</comment>
<dbReference type="NCBIfam" id="TIGR01069">
    <property type="entry name" value="mutS2"/>
    <property type="match status" value="1"/>
</dbReference>
<evidence type="ECO:0000256" key="6">
    <source>
        <dbReference type="ARBA" id="ARBA00022884"/>
    </source>
</evidence>
<dbReference type="GO" id="GO:0019843">
    <property type="term" value="F:rRNA binding"/>
    <property type="evidence" value="ECO:0007669"/>
    <property type="project" value="UniProtKB-UniRule"/>
</dbReference>
<reference evidence="11 12" key="1">
    <citation type="submission" date="2016-10" db="EMBL/GenBank/DDBJ databases">
        <authorList>
            <person name="de Groot N.N."/>
        </authorList>
    </citation>
    <scope>NUCLEOTIDE SEQUENCE [LARGE SCALE GENOMIC DNA]</scope>
    <source>
        <strain evidence="11 12">DSM 18979</strain>
    </source>
</reference>
<dbReference type="Gene3D" id="3.40.50.300">
    <property type="entry name" value="P-loop containing nucleotide triphosphate hydrolases"/>
    <property type="match status" value="1"/>
</dbReference>
<dbReference type="PROSITE" id="PS50828">
    <property type="entry name" value="SMR"/>
    <property type="match status" value="1"/>
</dbReference>
<dbReference type="EC" id="3.1.-.-" evidence="8"/>